<name>A0A2S9J054_9SPHI</name>
<dbReference type="PROSITE" id="PS51257">
    <property type="entry name" value="PROKAR_LIPOPROTEIN"/>
    <property type="match status" value="1"/>
</dbReference>
<dbReference type="InterPro" id="IPR030395">
    <property type="entry name" value="GP_PDE_dom"/>
</dbReference>
<dbReference type="AlphaFoldDB" id="A0A2S9J054"/>
<feature type="domain" description="GP-PDE" evidence="1">
    <location>
        <begin position="49"/>
        <end position="300"/>
    </location>
</feature>
<dbReference type="Pfam" id="PF03009">
    <property type="entry name" value="GDPD"/>
    <property type="match status" value="1"/>
</dbReference>
<dbReference type="EMBL" id="PVBQ01000017">
    <property type="protein sequence ID" value="PRD46128.1"/>
    <property type="molecule type" value="Genomic_DNA"/>
</dbReference>
<comment type="caution">
    <text evidence="2">The sequence shown here is derived from an EMBL/GenBank/DDBJ whole genome shotgun (WGS) entry which is preliminary data.</text>
</comment>
<dbReference type="InterPro" id="IPR017946">
    <property type="entry name" value="PLC-like_Pdiesterase_TIM-brl"/>
</dbReference>
<dbReference type="PROSITE" id="PS50007">
    <property type="entry name" value="PIPLC_X_DOMAIN"/>
    <property type="match status" value="1"/>
</dbReference>
<evidence type="ECO:0000313" key="3">
    <source>
        <dbReference type="Proteomes" id="UP000239711"/>
    </source>
</evidence>
<evidence type="ECO:0000313" key="2">
    <source>
        <dbReference type="EMBL" id="PRD46128.1"/>
    </source>
</evidence>
<sequence length="307" mass="34722">MKINPIYIIALFGVMICILISCNPGGKGVHEEKTNAENPIAWEDNTPKVMVAAHRGDWIHAPENSLKGFRHCIEAGVDIIETDVQISKDGVPVILHDTTLNRTTDGDGAVREFNLVQLKRFRLKDATGILTDERIPTLEETMLLTKGKTFVYLDKSKGKIDKILPVLEKTGTLSQSMFVLDYSYDEAQKQFGDYLDQVIFVPVISDKTIKPESYVKEYMDKLRPKAFQFRIADETSPVWKLVKMVSSDSRAFIAATWSHHSAGHDDYVSRKNPELGWGWLMDKGVSIIETNHPDDLQKYIKGKSLHE</sequence>
<dbReference type="Gene3D" id="3.20.20.190">
    <property type="entry name" value="Phosphatidylinositol (PI) phosphodiesterase"/>
    <property type="match status" value="1"/>
</dbReference>
<dbReference type="PROSITE" id="PS51704">
    <property type="entry name" value="GP_PDE"/>
    <property type="match status" value="1"/>
</dbReference>
<evidence type="ECO:0000259" key="1">
    <source>
        <dbReference type="PROSITE" id="PS51704"/>
    </source>
</evidence>
<dbReference type="Pfam" id="PF16387">
    <property type="entry name" value="DUF4996"/>
    <property type="match status" value="1"/>
</dbReference>
<gene>
    <name evidence="2" type="ORF">C5745_17050</name>
</gene>
<organism evidence="2 3">
    <name type="scientific">Sphingobacterium haloxyli</name>
    <dbReference type="NCBI Taxonomy" id="2100533"/>
    <lineage>
        <taxon>Bacteria</taxon>
        <taxon>Pseudomonadati</taxon>
        <taxon>Bacteroidota</taxon>
        <taxon>Sphingobacteriia</taxon>
        <taxon>Sphingobacteriales</taxon>
        <taxon>Sphingobacteriaceae</taxon>
        <taxon>Sphingobacterium</taxon>
    </lineage>
</organism>
<accession>A0A2S9J054</accession>
<dbReference type="GO" id="GO:0006580">
    <property type="term" value="P:ethanolamine metabolic process"/>
    <property type="evidence" value="ECO:0007669"/>
    <property type="project" value="TreeGrafter"/>
</dbReference>
<dbReference type="PANTHER" id="PTHR46320">
    <property type="entry name" value="GLYCEROPHOSPHODIESTER PHOSPHODIESTERASE 1"/>
    <property type="match status" value="1"/>
</dbReference>
<dbReference type="GO" id="GO:0008889">
    <property type="term" value="F:glycerophosphodiester phosphodiesterase activity"/>
    <property type="evidence" value="ECO:0007669"/>
    <property type="project" value="TreeGrafter"/>
</dbReference>
<dbReference type="InterPro" id="IPR032160">
    <property type="entry name" value="DUF4996"/>
</dbReference>
<dbReference type="GO" id="GO:0006644">
    <property type="term" value="P:phospholipid metabolic process"/>
    <property type="evidence" value="ECO:0007669"/>
    <property type="project" value="TreeGrafter"/>
</dbReference>
<dbReference type="GO" id="GO:0005886">
    <property type="term" value="C:plasma membrane"/>
    <property type="evidence" value="ECO:0007669"/>
    <property type="project" value="TreeGrafter"/>
</dbReference>
<dbReference type="Proteomes" id="UP000239711">
    <property type="component" value="Unassembled WGS sequence"/>
</dbReference>
<dbReference type="OrthoDB" id="384721at2"/>
<dbReference type="SUPFAM" id="SSF51695">
    <property type="entry name" value="PLC-like phosphodiesterases"/>
    <property type="match status" value="1"/>
</dbReference>
<reference evidence="2 3" key="1">
    <citation type="submission" date="2018-02" db="EMBL/GenBank/DDBJ databases">
        <title>The draft genome of Sphingobacterium sp. 5JN-11.</title>
        <authorList>
            <person name="Liu L."/>
            <person name="Li L."/>
            <person name="Liang L."/>
            <person name="Zhang X."/>
            <person name="Wang T."/>
        </authorList>
    </citation>
    <scope>NUCLEOTIDE SEQUENCE [LARGE SCALE GENOMIC DNA]</scope>
    <source>
        <strain evidence="2 3">5JN-11</strain>
    </source>
</reference>
<dbReference type="CDD" id="cd08566">
    <property type="entry name" value="GDPD_AtGDE_like"/>
    <property type="match status" value="1"/>
</dbReference>
<dbReference type="PANTHER" id="PTHR46320:SF1">
    <property type="entry name" value="GLYCEROPHOSPHODIESTER PHOSPHODIESTERASE 1"/>
    <property type="match status" value="1"/>
</dbReference>
<keyword evidence="3" id="KW-1185">Reference proteome</keyword>
<proteinExistence type="predicted"/>
<dbReference type="RefSeq" id="WP_105718223.1">
    <property type="nucleotide sequence ID" value="NZ_PVBQ01000017.1"/>
</dbReference>
<protein>
    <submittedName>
        <fullName evidence="2">Glycerophosphodiester phosphodiesterase</fullName>
    </submittedName>
</protein>
<dbReference type="GO" id="GO:0070291">
    <property type="term" value="P:N-acylethanolamine metabolic process"/>
    <property type="evidence" value="ECO:0007669"/>
    <property type="project" value="TreeGrafter"/>
</dbReference>